<accession>A0A1Y6CHH1</accession>
<keyword evidence="1" id="KW-0812">Transmembrane</keyword>
<dbReference type="AlphaFoldDB" id="A0A1Y6CHH1"/>
<reference evidence="2 3" key="1">
    <citation type="submission" date="2017-04" db="EMBL/GenBank/DDBJ databases">
        <authorList>
            <person name="Afonso C.L."/>
            <person name="Miller P.J."/>
            <person name="Scott M.A."/>
            <person name="Spackman E."/>
            <person name="Goraichik I."/>
            <person name="Dimitrov K.M."/>
            <person name="Suarez D.L."/>
            <person name="Swayne D.E."/>
        </authorList>
    </citation>
    <scope>NUCLEOTIDE SEQUENCE [LARGE SCALE GENOMIC DNA]</scope>
    <source>
        <strain evidence="2 3">USBA 355</strain>
    </source>
</reference>
<keyword evidence="1" id="KW-0472">Membrane</keyword>
<keyword evidence="3" id="KW-1185">Reference proteome</keyword>
<evidence type="ECO:0000313" key="3">
    <source>
        <dbReference type="Proteomes" id="UP000192917"/>
    </source>
</evidence>
<evidence type="ECO:0000313" key="2">
    <source>
        <dbReference type="EMBL" id="SMF62865.1"/>
    </source>
</evidence>
<gene>
    <name evidence="2" type="ORF">SAMN05428998_12449</name>
</gene>
<organism evidence="2 3">
    <name type="scientific">Tistlia consotensis USBA 355</name>
    <dbReference type="NCBI Taxonomy" id="560819"/>
    <lineage>
        <taxon>Bacteria</taxon>
        <taxon>Pseudomonadati</taxon>
        <taxon>Pseudomonadota</taxon>
        <taxon>Alphaproteobacteria</taxon>
        <taxon>Rhodospirillales</taxon>
        <taxon>Rhodovibrionaceae</taxon>
        <taxon>Tistlia</taxon>
    </lineage>
</organism>
<name>A0A1Y6CHH1_9PROT</name>
<dbReference type="Proteomes" id="UP000192917">
    <property type="component" value="Unassembled WGS sequence"/>
</dbReference>
<feature type="transmembrane region" description="Helical" evidence="1">
    <location>
        <begin position="7"/>
        <end position="27"/>
    </location>
</feature>
<dbReference type="EMBL" id="FWZX01000024">
    <property type="protein sequence ID" value="SMF62865.1"/>
    <property type="molecule type" value="Genomic_DNA"/>
</dbReference>
<proteinExistence type="predicted"/>
<sequence length="106" mass="11922">MRLLARLLGYLFLFAAIASLAFDLLAWSTRGSFRLSEVGDLWAKIDRPSLNLVQAVIERHIWPPLWDGLFWVLLQPALVVFLVLGLVFLLLGRGGSGRRDGVFKKS</sequence>
<evidence type="ECO:0000256" key="1">
    <source>
        <dbReference type="SAM" id="Phobius"/>
    </source>
</evidence>
<protein>
    <submittedName>
        <fullName evidence="2">Uncharacterized protein</fullName>
    </submittedName>
</protein>
<feature type="transmembrane region" description="Helical" evidence="1">
    <location>
        <begin position="69"/>
        <end position="91"/>
    </location>
</feature>
<keyword evidence="1" id="KW-1133">Transmembrane helix</keyword>